<dbReference type="RefSeq" id="WP_090091895.1">
    <property type="nucleotide sequence ID" value="NZ_FOMG01000017.1"/>
</dbReference>
<feature type="transmembrane region" description="Helical" evidence="1">
    <location>
        <begin position="111"/>
        <end position="137"/>
    </location>
</feature>
<name>A0A1I1NZA6_9CLOT</name>
<feature type="transmembrane region" description="Helical" evidence="1">
    <location>
        <begin position="242"/>
        <end position="264"/>
    </location>
</feature>
<feature type="transmembrane region" description="Helical" evidence="1">
    <location>
        <begin position="20"/>
        <end position="41"/>
    </location>
</feature>
<keyword evidence="3" id="KW-1185">Reference proteome</keyword>
<organism evidence="2 3">
    <name type="scientific">Clostridium uliginosum</name>
    <dbReference type="NCBI Taxonomy" id="119641"/>
    <lineage>
        <taxon>Bacteria</taxon>
        <taxon>Bacillati</taxon>
        <taxon>Bacillota</taxon>
        <taxon>Clostridia</taxon>
        <taxon>Eubacteriales</taxon>
        <taxon>Clostridiaceae</taxon>
        <taxon>Clostridium</taxon>
    </lineage>
</organism>
<dbReference type="STRING" id="119641.SAMN05421842_11768"/>
<evidence type="ECO:0000313" key="2">
    <source>
        <dbReference type="EMBL" id="SFD02887.1"/>
    </source>
</evidence>
<keyword evidence="1" id="KW-1133">Transmembrane helix</keyword>
<dbReference type="EMBL" id="FOMG01000017">
    <property type="protein sequence ID" value="SFD02887.1"/>
    <property type="molecule type" value="Genomic_DNA"/>
</dbReference>
<proteinExistence type="predicted"/>
<dbReference type="AlphaFoldDB" id="A0A1I1NZA6"/>
<dbReference type="Proteomes" id="UP000199263">
    <property type="component" value="Unassembled WGS sequence"/>
</dbReference>
<dbReference type="OrthoDB" id="1935887at2"/>
<evidence type="ECO:0000256" key="1">
    <source>
        <dbReference type="SAM" id="Phobius"/>
    </source>
</evidence>
<feature type="transmembrane region" description="Helical" evidence="1">
    <location>
        <begin position="174"/>
        <end position="195"/>
    </location>
</feature>
<gene>
    <name evidence="2" type="ORF">SAMN05421842_11768</name>
</gene>
<accession>A0A1I1NZA6</accession>
<keyword evidence="1" id="KW-0472">Membrane</keyword>
<feature type="transmembrane region" description="Helical" evidence="1">
    <location>
        <begin position="56"/>
        <end position="81"/>
    </location>
</feature>
<reference evidence="2 3" key="1">
    <citation type="submission" date="2016-10" db="EMBL/GenBank/DDBJ databases">
        <authorList>
            <person name="de Groot N.N."/>
        </authorList>
    </citation>
    <scope>NUCLEOTIDE SEQUENCE [LARGE SCALE GENOMIC DNA]</scope>
    <source>
        <strain evidence="2 3">DSM 12992</strain>
    </source>
</reference>
<sequence>MKKYILIEYVNCLKSRKFKIIFFFLMILVISPFVYSCYKFYGNNLSSIRAASDMSIIQGIASSFARSTLVLLLPLLSAVIYSDSYSVEYNNGVFKNIITKIPKKQYLISKVLVNISVVFVTFFIVLSINELLTLLAFPLEGYDNNFSLPSYIVMIRENWFLDNIRSYNPYLYDWIIIFNISLSAALISTITLIICFLNKYKWLINSFIVFISYISWMIITEILKIKNFSITSYLDFPAIGNIYSLAFLIFILIALIITIFLYSIKNKNDI</sequence>
<evidence type="ECO:0008006" key="4">
    <source>
        <dbReference type="Google" id="ProtNLM"/>
    </source>
</evidence>
<protein>
    <recommendedName>
        <fullName evidence="4">ABC-2 family transporter protein</fullName>
    </recommendedName>
</protein>
<feature type="transmembrane region" description="Helical" evidence="1">
    <location>
        <begin position="202"/>
        <end position="222"/>
    </location>
</feature>
<keyword evidence="1" id="KW-0812">Transmembrane</keyword>
<evidence type="ECO:0000313" key="3">
    <source>
        <dbReference type="Proteomes" id="UP000199263"/>
    </source>
</evidence>